<dbReference type="HOGENOM" id="CLU_2183689_0_0_1"/>
<dbReference type="STRING" id="701091.M2T1Q4"/>
<accession>M2T1Q4</accession>
<proteinExistence type="predicted"/>
<reference evidence="2" key="2">
    <citation type="journal article" date="2013" name="PLoS Genet.">
        <title>Comparative genome structure, secondary metabolite, and effector coding capacity across Cochliobolus pathogens.</title>
        <authorList>
            <person name="Condon B.J."/>
            <person name="Leng Y."/>
            <person name="Wu D."/>
            <person name="Bushley K.E."/>
            <person name="Ohm R.A."/>
            <person name="Otillar R."/>
            <person name="Martin J."/>
            <person name="Schackwitz W."/>
            <person name="Grimwood J."/>
            <person name="MohdZainudin N."/>
            <person name="Xue C."/>
            <person name="Wang R."/>
            <person name="Manning V.A."/>
            <person name="Dhillon B."/>
            <person name="Tu Z.J."/>
            <person name="Steffenson B.J."/>
            <person name="Salamov A."/>
            <person name="Sun H."/>
            <person name="Lowry S."/>
            <person name="LaButti K."/>
            <person name="Han J."/>
            <person name="Copeland A."/>
            <person name="Lindquist E."/>
            <person name="Barry K."/>
            <person name="Schmutz J."/>
            <person name="Baker S.E."/>
            <person name="Ciuffetti L.M."/>
            <person name="Grigoriev I.V."/>
            <person name="Zhong S."/>
            <person name="Turgeon B.G."/>
        </authorList>
    </citation>
    <scope>NUCLEOTIDE SEQUENCE [LARGE SCALE GENOMIC DNA]</scope>
    <source>
        <strain evidence="2">C5 / ATCC 48332 / race O</strain>
    </source>
</reference>
<dbReference type="AlphaFoldDB" id="M2T1Q4"/>
<dbReference type="Proteomes" id="UP000016936">
    <property type="component" value="Unassembled WGS sequence"/>
</dbReference>
<keyword evidence="2" id="KW-1185">Reference proteome</keyword>
<reference evidence="1 2" key="1">
    <citation type="journal article" date="2012" name="PLoS Pathog.">
        <title>Diverse lifestyles and strategies of plant pathogenesis encoded in the genomes of eighteen Dothideomycetes fungi.</title>
        <authorList>
            <person name="Ohm R.A."/>
            <person name="Feau N."/>
            <person name="Henrissat B."/>
            <person name="Schoch C.L."/>
            <person name="Horwitz B.A."/>
            <person name="Barry K.W."/>
            <person name="Condon B.J."/>
            <person name="Copeland A.C."/>
            <person name="Dhillon B."/>
            <person name="Glaser F."/>
            <person name="Hesse C.N."/>
            <person name="Kosti I."/>
            <person name="LaButti K."/>
            <person name="Lindquist E.A."/>
            <person name="Lucas S."/>
            <person name="Salamov A.A."/>
            <person name="Bradshaw R.E."/>
            <person name="Ciuffetti L."/>
            <person name="Hamelin R.C."/>
            <person name="Kema G.H.J."/>
            <person name="Lawrence C."/>
            <person name="Scott J.A."/>
            <person name="Spatafora J.W."/>
            <person name="Turgeon B.G."/>
            <person name="de Wit P.J.G.M."/>
            <person name="Zhong S."/>
            <person name="Goodwin S.B."/>
            <person name="Grigoriev I.V."/>
        </authorList>
    </citation>
    <scope>NUCLEOTIDE SEQUENCE [LARGE SCALE GENOMIC DNA]</scope>
    <source>
        <strain evidence="2">C5 / ATCC 48332 / race O</strain>
    </source>
</reference>
<evidence type="ECO:0000313" key="1">
    <source>
        <dbReference type="EMBL" id="EMD91540.1"/>
    </source>
</evidence>
<evidence type="ECO:0000313" key="2">
    <source>
        <dbReference type="Proteomes" id="UP000016936"/>
    </source>
</evidence>
<sequence>MLQGVTKRYMGPPQHDLWKPRVGNKHIDMFSTAMIAQEVNVPIVQSRQQLSKVSVTRITSGDFSRPAIRDTPPDAREVINIYDSEEEEDDTSGDVVILSSLIGIDALSD</sequence>
<gene>
    <name evidence="1" type="ORF">COCHEDRAFT_1213975</name>
</gene>
<protein>
    <submittedName>
        <fullName evidence="1">Uncharacterized protein</fullName>
    </submittedName>
</protein>
<dbReference type="OrthoDB" id="3800957at2759"/>
<name>M2T1Q4_COCH5</name>
<dbReference type="EMBL" id="KB445576">
    <property type="protein sequence ID" value="EMD91540.1"/>
    <property type="molecule type" value="Genomic_DNA"/>
</dbReference>
<organism evidence="1 2">
    <name type="scientific">Cochliobolus heterostrophus (strain C5 / ATCC 48332 / race O)</name>
    <name type="common">Southern corn leaf blight fungus</name>
    <name type="synonym">Bipolaris maydis</name>
    <dbReference type="NCBI Taxonomy" id="701091"/>
    <lineage>
        <taxon>Eukaryota</taxon>
        <taxon>Fungi</taxon>
        <taxon>Dikarya</taxon>
        <taxon>Ascomycota</taxon>
        <taxon>Pezizomycotina</taxon>
        <taxon>Dothideomycetes</taxon>
        <taxon>Pleosporomycetidae</taxon>
        <taxon>Pleosporales</taxon>
        <taxon>Pleosporineae</taxon>
        <taxon>Pleosporaceae</taxon>
        <taxon>Bipolaris</taxon>
    </lineage>
</organism>